<reference evidence="1 2" key="1">
    <citation type="submission" date="2015-01" db="EMBL/GenBank/DDBJ databases">
        <title>Genome sequence of Mycobacterium llatzerense and Mycobacterium immunogenum recovered from brain abscess.</title>
        <authorList>
            <person name="Greninger A.L."/>
            <person name="Langelier C."/>
            <person name="Cunningham G."/>
            <person name="Chiu C.Y."/>
            <person name="Miller S."/>
        </authorList>
    </citation>
    <scope>NUCLEOTIDE SEQUENCE [LARGE SCALE GENOMIC DNA]</scope>
    <source>
        <strain evidence="1 2">CLUC14</strain>
    </source>
</reference>
<dbReference type="STRING" id="280871.TL10_27835"/>
<dbReference type="RefSeq" id="WP_016894741.1">
    <property type="nucleotide sequence ID" value="NZ_JXST01000064.1"/>
</dbReference>
<comment type="caution">
    <text evidence="1">The sequence shown here is derived from an EMBL/GenBank/DDBJ whole genome shotgun (WGS) entry which is preliminary data.</text>
</comment>
<evidence type="ECO:0000313" key="1">
    <source>
        <dbReference type="EMBL" id="KIU13797.1"/>
    </source>
</evidence>
<gene>
    <name evidence="1" type="ORF">TL10_27835</name>
</gene>
<dbReference type="PATRIC" id="fig|280871.6.peg.5775"/>
<name>A0A0D1L612_9MYCO</name>
<dbReference type="EMBL" id="JXST01000064">
    <property type="protein sequence ID" value="KIU13797.1"/>
    <property type="molecule type" value="Genomic_DNA"/>
</dbReference>
<organism evidence="1 2">
    <name type="scientific">Mycolicibacterium llatzerense</name>
    <dbReference type="NCBI Taxonomy" id="280871"/>
    <lineage>
        <taxon>Bacteria</taxon>
        <taxon>Bacillati</taxon>
        <taxon>Actinomycetota</taxon>
        <taxon>Actinomycetes</taxon>
        <taxon>Mycobacteriales</taxon>
        <taxon>Mycobacteriaceae</taxon>
        <taxon>Mycolicibacterium</taxon>
    </lineage>
</organism>
<evidence type="ECO:0000313" key="2">
    <source>
        <dbReference type="Proteomes" id="UP000032221"/>
    </source>
</evidence>
<dbReference type="Proteomes" id="UP000032221">
    <property type="component" value="Unassembled WGS sequence"/>
</dbReference>
<accession>A0A0D1L612</accession>
<keyword evidence="2" id="KW-1185">Reference proteome</keyword>
<protein>
    <submittedName>
        <fullName evidence="1">Uncharacterized protein</fullName>
    </submittedName>
</protein>
<dbReference type="AlphaFoldDB" id="A0A0D1L612"/>
<proteinExistence type="predicted"/>
<sequence length="267" mass="30167">MTPTERLLTILRFLGEARGADAADAQMIRDEMGMYDGIAGARKWRRDIRTLRDRGLIETDLTKPMTPNRTGIRLRVPKKPDRLHLTSDELMAIWHEWRARRSGIGSVSPFLTSLDSATHEIDDVGRILRFLEHSEDEIELVQLAEWMQVPESRAVELLNVLSMESVFNGGLVVSVELASGDDDGDDPQVTAVRVFRGRPCAGSPIRGRGMDELGFFPYSLSETVERLALIEQALASDDVGEGRRRVLRNAQHKLFEWRDTLTDRPMS</sequence>